<dbReference type="EMBL" id="JACGWK010000119">
    <property type="protein sequence ID" value="KAL0305354.1"/>
    <property type="molecule type" value="Genomic_DNA"/>
</dbReference>
<evidence type="ECO:0000313" key="1">
    <source>
        <dbReference type="EMBL" id="KAL0305354.1"/>
    </source>
</evidence>
<sequence>ACPKIKKIRVGLPPLSDITAEEKKFIPIPVSEIAGYELLACCSPISGFSTISQRIHL</sequence>
<name>A0AAW2KEJ8_9LAMI</name>
<reference evidence="1" key="2">
    <citation type="journal article" date="2024" name="Plant">
        <title>Genomic evolution and insights into agronomic trait innovations of Sesamum species.</title>
        <authorList>
            <person name="Miao H."/>
            <person name="Wang L."/>
            <person name="Qu L."/>
            <person name="Liu H."/>
            <person name="Sun Y."/>
            <person name="Le M."/>
            <person name="Wang Q."/>
            <person name="Wei S."/>
            <person name="Zheng Y."/>
            <person name="Lin W."/>
            <person name="Duan Y."/>
            <person name="Cao H."/>
            <person name="Xiong S."/>
            <person name="Wang X."/>
            <person name="Wei L."/>
            <person name="Li C."/>
            <person name="Ma Q."/>
            <person name="Ju M."/>
            <person name="Zhao R."/>
            <person name="Li G."/>
            <person name="Mu C."/>
            <person name="Tian Q."/>
            <person name="Mei H."/>
            <person name="Zhang T."/>
            <person name="Gao T."/>
            <person name="Zhang H."/>
        </authorList>
    </citation>
    <scope>NUCLEOTIDE SEQUENCE</scope>
    <source>
        <strain evidence="1">G01</strain>
    </source>
</reference>
<feature type="non-terminal residue" evidence="1">
    <location>
        <position position="1"/>
    </location>
</feature>
<accession>A0AAW2KEJ8</accession>
<gene>
    <name evidence="1" type="ORF">Sangu_3035000</name>
</gene>
<proteinExistence type="predicted"/>
<comment type="caution">
    <text evidence="1">The sequence shown here is derived from an EMBL/GenBank/DDBJ whole genome shotgun (WGS) entry which is preliminary data.</text>
</comment>
<reference evidence="1" key="1">
    <citation type="submission" date="2020-06" db="EMBL/GenBank/DDBJ databases">
        <authorList>
            <person name="Li T."/>
            <person name="Hu X."/>
            <person name="Zhang T."/>
            <person name="Song X."/>
            <person name="Zhang H."/>
            <person name="Dai N."/>
            <person name="Sheng W."/>
            <person name="Hou X."/>
            <person name="Wei L."/>
        </authorList>
    </citation>
    <scope>NUCLEOTIDE SEQUENCE</scope>
    <source>
        <strain evidence="1">G01</strain>
        <tissue evidence="1">Leaf</tissue>
    </source>
</reference>
<dbReference type="AlphaFoldDB" id="A0AAW2KEJ8"/>
<organism evidence="1">
    <name type="scientific">Sesamum angustifolium</name>
    <dbReference type="NCBI Taxonomy" id="2727405"/>
    <lineage>
        <taxon>Eukaryota</taxon>
        <taxon>Viridiplantae</taxon>
        <taxon>Streptophyta</taxon>
        <taxon>Embryophyta</taxon>
        <taxon>Tracheophyta</taxon>
        <taxon>Spermatophyta</taxon>
        <taxon>Magnoliopsida</taxon>
        <taxon>eudicotyledons</taxon>
        <taxon>Gunneridae</taxon>
        <taxon>Pentapetalae</taxon>
        <taxon>asterids</taxon>
        <taxon>lamiids</taxon>
        <taxon>Lamiales</taxon>
        <taxon>Pedaliaceae</taxon>
        <taxon>Sesamum</taxon>
    </lineage>
</organism>
<protein>
    <submittedName>
        <fullName evidence="1">Uncharacterized protein</fullName>
    </submittedName>
</protein>